<evidence type="ECO:0000259" key="2">
    <source>
        <dbReference type="Pfam" id="PF00582"/>
    </source>
</evidence>
<comment type="similarity">
    <text evidence="1">Belongs to the universal stress protein A family.</text>
</comment>
<evidence type="ECO:0000313" key="3">
    <source>
        <dbReference type="EMBL" id="GAA3626556.1"/>
    </source>
</evidence>
<dbReference type="InterPro" id="IPR014729">
    <property type="entry name" value="Rossmann-like_a/b/a_fold"/>
</dbReference>
<evidence type="ECO:0000313" key="4">
    <source>
        <dbReference type="Proteomes" id="UP001501490"/>
    </source>
</evidence>
<name>A0ABP7A7V2_9ACTN</name>
<feature type="domain" description="UspA" evidence="2">
    <location>
        <begin position="6"/>
        <end position="137"/>
    </location>
</feature>
<reference evidence="4" key="1">
    <citation type="journal article" date="2019" name="Int. J. Syst. Evol. Microbiol.">
        <title>The Global Catalogue of Microorganisms (GCM) 10K type strain sequencing project: providing services to taxonomists for standard genome sequencing and annotation.</title>
        <authorList>
            <consortium name="The Broad Institute Genomics Platform"/>
            <consortium name="The Broad Institute Genome Sequencing Center for Infectious Disease"/>
            <person name="Wu L."/>
            <person name="Ma J."/>
        </authorList>
    </citation>
    <scope>NUCLEOTIDE SEQUENCE [LARGE SCALE GENOMIC DNA]</scope>
    <source>
        <strain evidence="4">JCM 16929</strain>
    </source>
</reference>
<dbReference type="Pfam" id="PF00582">
    <property type="entry name" value="Usp"/>
    <property type="match status" value="2"/>
</dbReference>
<dbReference type="EMBL" id="BAABAB010000022">
    <property type="protein sequence ID" value="GAA3626556.1"/>
    <property type="molecule type" value="Genomic_DNA"/>
</dbReference>
<sequence>MTDPYVLVGVDDRPDAVAAARFGLREAADRGLALVLAYGYAPLPVRPAAPGGPELDRRRRATKAVLDAAAGLVAPAAMSIETVVEDAPPLGLLTRLGRNADLIVLGRHHLGMRERVQDPSLGSRLVDRVRCPVVVVPADAGRESAARSPVVVALDGETAAVEALELAFDEAERRRRMILALHAGPLTALPARRAAEERDVVEILAGWKADHPDVVVRTLICPAEPTELIVQASRDAALMVIGRPHAAAGGGWSRSVAAAVLTLARCPLAIAPAADRLATAV</sequence>
<accession>A0ABP7A7V2</accession>
<gene>
    <name evidence="3" type="ORF">GCM10022236_31050</name>
</gene>
<evidence type="ECO:0000256" key="1">
    <source>
        <dbReference type="ARBA" id="ARBA00008791"/>
    </source>
</evidence>
<dbReference type="PANTHER" id="PTHR46268">
    <property type="entry name" value="STRESS RESPONSE PROTEIN NHAX"/>
    <property type="match status" value="1"/>
</dbReference>
<dbReference type="Gene3D" id="3.40.50.620">
    <property type="entry name" value="HUPs"/>
    <property type="match status" value="2"/>
</dbReference>
<proteinExistence type="inferred from homology"/>
<dbReference type="RefSeq" id="WP_344806684.1">
    <property type="nucleotide sequence ID" value="NZ_BAABAB010000022.1"/>
</dbReference>
<organism evidence="3 4">
    <name type="scientific">Microlunatus ginsengisoli</name>
    <dbReference type="NCBI Taxonomy" id="363863"/>
    <lineage>
        <taxon>Bacteria</taxon>
        <taxon>Bacillati</taxon>
        <taxon>Actinomycetota</taxon>
        <taxon>Actinomycetes</taxon>
        <taxon>Propionibacteriales</taxon>
        <taxon>Propionibacteriaceae</taxon>
        <taxon>Microlunatus</taxon>
    </lineage>
</organism>
<dbReference type="SUPFAM" id="SSF52402">
    <property type="entry name" value="Adenine nucleotide alpha hydrolases-like"/>
    <property type="match status" value="2"/>
</dbReference>
<comment type="caution">
    <text evidence="3">The sequence shown here is derived from an EMBL/GenBank/DDBJ whole genome shotgun (WGS) entry which is preliminary data.</text>
</comment>
<dbReference type="InterPro" id="IPR006016">
    <property type="entry name" value="UspA"/>
</dbReference>
<dbReference type="Proteomes" id="UP001501490">
    <property type="component" value="Unassembled WGS sequence"/>
</dbReference>
<feature type="domain" description="UspA" evidence="2">
    <location>
        <begin position="149"/>
        <end position="271"/>
    </location>
</feature>
<protein>
    <submittedName>
        <fullName evidence="3">Universal stress protein</fullName>
    </submittedName>
</protein>
<dbReference type="PANTHER" id="PTHR46268:SF6">
    <property type="entry name" value="UNIVERSAL STRESS PROTEIN UP12"/>
    <property type="match status" value="1"/>
</dbReference>
<keyword evidence="4" id="KW-1185">Reference proteome</keyword>